<dbReference type="EC" id="2.7.13.3" evidence="3"/>
<dbReference type="SUPFAM" id="SSF55874">
    <property type="entry name" value="ATPase domain of HSP90 chaperone/DNA topoisomerase II/histidine kinase"/>
    <property type="match status" value="1"/>
</dbReference>
<evidence type="ECO:0000256" key="2">
    <source>
        <dbReference type="ARBA" id="ARBA00004370"/>
    </source>
</evidence>
<dbReference type="Gene3D" id="6.10.340.10">
    <property type="match status" value="1"/>
</dbReference>
<feature type="domain" description="HAMP" evidence="13">
    <location>
        <begin position="216"/>
        <end position="247"/>
    </location>
</feature>
<dbReference type="InterPro" id="IPR003661">
    <property type="entry name" value="HisK_dim/P_dom"/>
</dbReference>
<dbReference type="InterPro" id="IPR004358">
    <property type="entry name" value="Sig_transdc_His_kin-like_C"/>
</dbReference>
<evidence type="ECO:0000256" key="7">
    <source>
        <dbReference type="ARBA" id="ARBA00022777"/>
    </source>
</evidence>
<keyword evidence="8" id="KW-0067">ATP-binding</keyword>
<keyword evidence="5" id="KW-0808">Transferase</keyword>
<dbReference type="Proteomes" id="UP000008457">
    <property type="component" value="Chromosome"/>
</dbReference>
<evidence type="ECO:0000313" key="14">
    <source>
        <dbReference type="EMBL" id="AEE96692.1"/>
    </source>
</evidence>
<dbReference type="AlphaFoldDB" id="F3ZYF0"/>
<dbReference type="SMART" id="SM00304">
    <property type="entry name" value="HAMP"/>
    <property type="match status" value="1"/>
</dbReference>
<dbReference type="Gene3D" id="3.30.565.10">
    <property type="entry name" value="Histidine kinase-like ATPase, C-terminal domain"/>
    <property type="match status" value="1"/>
</dbReference>
<dbReference type="Pfam" id="PF00512">
    <property type="entry name" value="HisKA"/>
    <property type="match status" value="1"/>
</dbReference>
<dbReference type="GO" id="GO:0005524">
    <property type="term" value="F:ATP binding"/>
    <property type="evidence" value="ECO:0007669"/>
    <property type="project" value="UniProtKB-KW"/>
</dbReference>
<dbReference type="PANTHER" id="PTHR43065:SF10">
    <property type="entry name" value="PEROXIDE STRESS-ACTIVATED HISTIDINE KINASE MAK3"/>
    <property type="match status" value="1"/>
</dbReference>
<evidence type="ECO:0000256" key="8">
    <source>
        <dbReference type="ARBA" id="ARBA00022840"/>
    </source>
</evidence>
<evidence type="ECO:0000256" key="6">
    <source>
        <dbReference type="ARBA" id="ARBA00022741"/>
    </source>
</evidence>
<evidence type="ECO:0000256" key="4">
    <source>
        <dbReference type="ARBA" id="ARBA00022553"/>
    </source>
</evidence>
<dbReference type="CDD" id="cd06225">
    <property type="entry name" value="HAMP"/>
    <property type="match status" value="1"/>
</dbReference>
<dbReference type="PRINTS" id="PR00344">
    <property type="entry name" value="BCTRLSENSOR"/>
</dbReference>
<dbReference type="GO" id="GO:0000155">
    <property type="term" value="F:phosphorelay sensor kinase activity"/>
    <property type="evidence" value="ECO:0007669"/>
    <property type="project" value="InterPro"/>
</dbReference>
<feature type="transmembrane region" description="Helical" evidence="11">
    <location>
        <begin position="177"/>
        <end position="196"/>
    </location>
</feature>
<keyword evidence="6" id="KW-0547">Nucleotide-binding</keyword>
<dbReference type="CDD" id="cd00082">
    <property type="entry name" value="HisKA"/>
    <property type="match status" value="1"/>
</dbReference>
<dbReference type="InterPro" id="IPR036890">
    <property type="entry name" value="HATPase_C_sf"/>
</dbReference>
<dbReference type="PANTHER" id="PTHR43065">
    <property type="entry name" value="SENSOR HISTIDINE KINASE"/>
    <property type="match status" value="1"/>
</dbReference>
<sequence length="485" mass="54282">MFVIIIVVAAPIAGMIYSALFAPGIDSMLIEEKQQKLIQIGQRMDESIDDETAAAIKKTVMTRSPSDIDSLQLQLHDRMLKLSYQYRGVDIGYSVPTIEQTFSLLPPRWPYDRKLENGIAEAINSKGPYSQYFMDHMGGLLLHVRPVVRQNDIIALAWAREMIPPQYAQSRNVRRTIFVITMLGLLGGIIGTIIIIRNMVNSANIIKNGLVGIQKDFTYRLPSVSGEMGEIAQAINSMAEALEEKAKLEEQLQRSERLAALGQLVAGIAHEMRNPMAIVKATVQLMQKQYKDSSEMQQYLDVIKEQVDRQDKIVKELLDFSRPSKSLWEDISLVELLKSVITFTRPYMDQYHIELSEKYQIDLPLIIADGERLKQVFVNIIINAVQSMPKGGQLMISVYSDEQNVYASFADTGSGIADEDIENIFNPFYTTKYSGTGLGLAISHNIIAMHGGTIAVTRSKDGGSIFTVSIPIRRDDDAASNIDNR</sequence>
<evidence type="ECO:0000256" key="10">
    <source>
        <dbReference type="SAM" id="Coils"/>
    </source>
</evidence>
<evidence type="ECO:0000256" key="9">
    <source>
        <dbReference type="ARBA" id="ARBA00023012"/>
    </source>
</evidence>
<evidence type="ECO:0000256" key="1">
    <source>
        <dbReference type="ARBA" id="ARBA00000085"/>
    </source>
</evidence>
<comment type="catalytic activity">
    <reaction evidence="1">
        <text>ATP + protein L-histidine = ADP + protein N-phospho-L-histidine.</text>
        <dbReference type="EC" id="2.7.13.3"/>
    </reaction>
</comment>
<keyword evidence="11" id="KW-1133">Transmembrane helix</keyword>
<dbReference type="InterPro" id="IPR003594">
    <property type="entry name" value="HATPase_dom"/>
</dbReference>
<keyword evidence="10" id="KW-0175">Coiled coil</keyword>
<dbReference type="HOGENOM" id="CLU_000445_89_29_9"/>
<feature type="domain" description="Histidine kinase" evidence="12">
    <location>
        <begin position="267"/>
        <end position="474"/>
    </location>
</feature>
<dbReference type="eggNOG" id="COG4191">
    <property type="taxonomic scope" value="Bacteria"/>
</dbReference>
<dbReference type="InterPro" id="IPR036097">
    <property type="entry name" value="HisK_dim/P_sf"/>
</dbReference>
<name>F3ZYF0_MAHA5</name>
<evidence type="ECO:0000259" key="12">
    <source>
        <dbReference type="PROSITE" id="PS50109"/>
    </source>
</evidence>
<dbReference type="Pfam" id="PF00672">
    <property type="entry name" value="HAMP"/>
    <property type="match status" value="1"/>
</dbReference>
<dbReference type="Gene3D" id="1.10.287.130">
    <property type="match status" value="1"/>
</dbReference>
<dbReference type="STRING" id="697281.Mahau_1502"/>
<dbReference type="PROSITE" id="PS50109">
    <property type="entry name" value="HIS_KIN"/>
    <property type="match status" value="1"/>
</dbReference>
<reference evidence="15" key="1">
    <citation type="submission" date="2010-11" db="EMBL/GenBank/DDBJ databases">
        <title>The complete genome of Mahella australiensis DSM 15567.</title>
        <authorList>
            <consortium name="US DOE Joint Genome Institute (JGI-PGF)"/>
            <person name="Lucas S."/>
            <person name="Copeland A."/>
            <person name="Lapidus A."/>
            <person name="Bruce D."/>
            <person name="Goodwin L."/>
            <person name="Pitluck S."/>
            <person name="Kyrpides N."/>
            <person name="Mavromatis K."/>
            <person name="Pagani I."/>
            <person name="Ivanova N."/>
            <person name="Teshima H."/>
            <person name="Brettin T."/>
            <person name="Detter J.C."/>
            <person name="Han C."/>
            <person name="Tapia R."/>
            <person name="Land M."/>
            <person name="Hauser L."/>
            <person name="Markowitz V."/>
            <person name="Cheng J.-F."/>
            <person name="Hugenholtz P."/>
            <person name="Woyke T."/>
            <person name="Wu D."/>
            <person name="Spring S."/>
            <person name="Pukall R."/>
            <person name="Steenblock K."/>
            <person name="Schneider S."/>
            <person name="Klenk H.-P."/>
            <person name="Eisen J.A."/>
        </authorList>
    </citation>
    <scope>NUCLEOTIDE SEQUENCE [LARGE SCALE GENOMIC DNA]</scope>
    <source>
        <strain evidence="15">DSM 15567 / CIP 107919 / 50-1 BON</strain>
    </source>
</reference>
<dbReference type="GO" id="GO:0016020">
    <property type="term" value="C:membrane"/>
    <property type="evidence" value="ECO:0007669"/>
    <property type="project" value="UniProtKB-SubCell"/>
</dbReference>
<keyword evidence="7 14" id="KW-0418">Kinase</keyword>
<reference evidence="14 15" key="2">
    <citation type="journal article" date="2011" name="Stand. Genomic Sci.">
        <title>Complete genome sequence of Mahella australiensis type strain (50-1 BON).</title>
        <authorList>
            <person name="Sikorski J."/>
            <person name="Teshima H."/>
            <person name="Nolan M."/>
            <person name="Lucas S."/>
            <person name="Hammon N."/>
            <person name="Deshpande S."/>
            <person name="Cheng J.F."/>
            <person name="Pitluck S."/>
            <person name="Liolios K."/>
            <person name="Pagani I."/>
            <person name="Ivanova N."/>
            <person name="Huntemann M."/>
            <person name="Mavromatis K."/>
            <person name="Ovchinikova G."/>
            <person name="Pati A."/>
            <person name="Tapia R."/>
            <person name="Han C."/>
            <person name="Goodwin L."/>
            <person name="Chen A."/>
            <person name="Palaniappan K."/>
            <person name="Land M."/>
            <person name="Hauser L."/>
            <person name="Ngatchou-Djao O.D."/>
            <person name="Rohde M."/>
            <person name="Pukall R."/>
            <person name="Spring S."/>
            <person name="Abt B."/>
            <person name="Goker M."/>
            <person name="Detter J.C."/>
            <person name="Woyke T."/>
            <person name="Bristow J."/>
            <person name="Markowitz V."/>
            <person name="Hugenholtz P."/>
            <person name="Eisen J.A."/>
            <person name="Kyrpides N.C."/>
            <person name="Klenk H.P."/>
            <person name="Lapidus A."/>
        </authorList>
    </citation>
    <scope>NUCLEOTIDE SEQUENCE [LARGE SCALE GENOMIC DNA]</scope>
    <source>
        <strain evidence="15">DSM 15567 / CIP 107919 / 50-1 BON</strain>
    </source>
</reference>
<dbReference type="InterPro" id="IPR005467">
    <property type="entry name" value="His_kinase_dom"/>
</dbReference>
<evidence type="ECO:0000256" key="11">
    <source>
        <dbReference type="SAM" id="Phobius"/>
    </source>
</evidence>
<dbReference type="SUPFAM" id="SSF47384">
    <property type="entry name" value="Homodimeric domain of signal transducing histidine kinase"/>
    <property type="match status" value="1"/>
</dbReference>
<protein>
    <recommendedName>
        <fullName evidence="3">histidine kinase</fullName>
        <ecNumber evidence="3">2.7.13.3</ecNumber>
    </recommendedName>
</protein>
<evidence type="ECO:0000256" key="3">
    <source>
        <dbReference type="ARBA" id="ARBA00012438"/>
    </source>
</evidence>
<keyword evidence="15" id="KW-1185">Reference proteome</keyword>
<accession>F3ZYF0</accession>
<keyword evidence="4" id="KW-0597">Phosphoprotein</keyword>
<organism evidence="14 15">
    <name type="scientific">Mahella australiensis (strain DSM 15567 / CIP 107919 / 50-1 BON)</name>
    <dbReference type="NCBI Taxonomy" id="697281"/>
    <lineage>
        <taxon>Bacteria</taxon>
        <taxon>Bacillati</taxon>
        <taxon>Bacillota</taxon>
        <taxon>Clostridia</taxon>
        <taxon>Thermoanaerobacterales</taxon>
        <taxon>Thermoanaerobacterales Family IV. Incertae Sedis</taxon>
        <taxon>Mahella</taxon>
    </lineage>
</organism>
<proteinExistence type="predicted"/>
<keyword evidence="11" id="KW-0472">Membrane</keyword>
<gene>
    <name evidence="14" type="ordered locus">Mahau_1502</name>
</gene>
<keyword evidence="9" id="KW-0902">Two-component regulatory system</keyword>
<dbReference type="SMART" id="SM00387">
    <property type="entry name" value="HATPase_c"/>
    <property type="match status" value="1"/>
</dbReference>
<dbReference type="KEGG" id="mas:Mahau_1502"/>
<evidence type="ECO:0000256" key="5">
    <source>
        <dbReference type="ARBA" id="ARBA00022679"/>
    </source>
</evidence>
<comment type="subcellular location">
    <subcellularLocation>
        <location evidence="2">Membrane</location>
    </subcellularLocation>
</comment>
<evidence type="ECO:0000313" key="15">
    <source>
        <dbReference type="Proteomes" id="UP000008457"/>
    </source>
</evidence>
<dbReference type="Pfam" id="PF02518">
    <property type="entry name" value="HATPase_c"/>
    <property type="match status" value="1"/>
</dbReference>
<keyword evidence="11" id="KW-0812">Transmembrane</keyword>
<dbReference type="SMART" id="SM00388">
    <property type="entry name" value="HisKA"/>
    <property type="match status" value="1"/>
</dbReference>
<evidence type="ECO:0000259" key="13">
    <source>
        <dbReference type="PROSITE" id="PS50885"/>
    </source>
</evidence>
<dbReference type="PROSITE" id="PS50885">
    <property type="entry name" value="HAMP"/>
    <property type="match status" value="1"/>
</dbReference>
<feature type="coiled-coil region" evidence="10">
    <location>
        <begin position="231"/>
        <end position="258"/>
    </location>
</feature>
<dbReference type="InterPro" id="IPR003660">
    <property type="entry name" value="HAMP_dom"/>
</dbReference>
<dbReference type="EMBL" id="CP002360">
    <property type="protein sequence ID" value="AEE96692.1"/>
    <property type="molecule type" value="Genomic_DNA"/>
</dbReference>